<reference evidence="2 3" key="1">
    <citation type="journal article" date="2016" name="Nat. Commun.">
        <title>Thousands of microbial genomes shed light on interconnected biogeochemical processes in an aquifer system.</title>
        <authorList>
            <person name="Anantharaman K."/>
            <person name="Brown C.T."/>
            <person name="Hug L.A."/>
            <person name="Sharon I."/>
            <person name="Castelle C.J."/>
            <person name="Probst A.J."/>
            <person name="Thomas B.C."/>
            <person name="Singh A."/>
            <person name="Wilkins M.J."/>
            <person name="Karaoz U."/>
            <person name="Brodie E.L."/>
            <person name="Williams K.H."/>
            <person name="Hubbard S.S."/>
            <person name="Banfield J.F."/>
        </authorList>
    </citation>
    <scope>NUCLEOTIDE SEQUENCE [LARGE SCALE GENOMIC DNA]</scope>
</reference>
<evidence type="ECO:0000313" key="2">
    <source>
        <dbReference type="EMBL" id="OGN12020.1"/>
    </source>
</evidence>
<comment type="caution">
    <text evidence="2">The sequence shown here is derived from an EMBL/GenBank/DDBJ whole genome shotgun (WGS) entry which is preliminary data.</text>
</comment>
<dbReference type="Proteomes" id="UP000178197">
    <property type="component" value="Unassembled WGS sequence"/>
</dbReference>
<protein>
    <submittedName>
        <fullName evidence="2">Uncharacterized protein</fullName>
    </submittedName>
</protein>
<keyword evidence="1" id="KW-0175">Coiled coil</keyword>
<evidence type="ECO:0000256" key="1">
    <source>
        <dbReference type="SAM" id="Coils"/>
    </source>
</evidence>
<sequence length="106" mass="11870">MDLNEIQKLIEELGAAVIVGEEGPKMIAMSYDTYKNMAVGRGNGVSRENRSHFVPAITDHDRLTFPEQLAIRAEKSGNGEQELVEKLNQDIAILKEEIKKKELGEM</sequence>
<accession>A0A1F8FHF3</accession>
<name>A0A1F8FHF3_9BACT</name>
<gene>
    <name evidence="2" type="ORF">A3C71_00675</name>
</gene>
<dbReference type="EMBL" id="MGJT01000025">
    <property type="protein sequence ID" value="OGN12020.1"/>
    <property type="molecule type" value="Genomic_DNA"/>
</dbReference>
<evidence type="ECO:0000313" key="3">
    <source>
        <dbReference type="Proteomes" id="UP000178197"/>
    </source>
</evidence>
<organism evidence="2 3">
    <name type="scientific">Candidatus Yanofskybacteria bacterium RIFCSPHIGHO2_02_FULL_43_15c</name>
    <dbReference type="NCBI Taxonomy" id="1802679"/>
    <lineage>
        <taxon>Bacteria</taxon>
        <taxon>Candidatus Yanofskyibacteriota</taxon>
    </lineage>
</organism>
<dbReference type="AlphaFoldDB" id="A0A1F8FHF3"/>
<feature type="coiled-coil region" evidence="1">
    <location>
        <begin position="77"/>
        <end position="104"/>
    </location>
</feature>
<proteinExistence type="predicted"/>